<evidence type="ECO:0000256" key="1">
    <source>
        <dbReference type="ARBA" id="ARBA00022450"/>
    </source>
</evidence>
<dbReference type="SMART" id="SM01294">
    <property type="entry name" value="PKS_PP_betabranch"/>
    <property type="match status" value="1"/>
</dbReference>
<dbReference type="InterPro" id="IPR036736">
    <property type="entry name" value="ACP-like_sf"/>
</dbReference>
<dbReference type="InterPro" id="IPR036291">
    <property type="entry name" value="NAD(P)-bd_dom_sf"/>
</dbReference>
<dbReference type="SUPFAM" id="SSF47336">
    <property type="entry name" value="ACP-like"/>
    <property type="match status" value="1"/>
</dbReference>
<dbReference type="SUPFAM" id="SSF51735">
    <property type="entry name" value="NAD(P)-binding Rossmann-fold domains"/>
    <property type="match status" value="1"/>
</dbReference>
<dbReference type="InterPro" id="IPR006162">
    <property type="entry name" value="Ppantetheine_attach_site"/>
</dbReference>
<evidence type="ECO:0000256" key="2">
    <source>
        <dbReference type="ARBA" id="ARBA00022553"/>
    </source>
</evidence>
<dbReference type="SMART" id="SM00823">
    <property type="entry name" value="PKS_PP"/>
    <property type="match status" value="1"/>
</dbReference>
<dbReference type="InterPro" id="IPR020806">
    <property type="entry name" value="PKS_PP-bd"/>
</dbReference>
<keyword evidence="2" id="KW-0597">Phosphoprotein</keyword>
<keyword evidence="4" id="KW-0511">Multifunctional enzyme</keyword>
<sequence>GQGNYAAANQFLTGLAHLRAAEGLPAQSLAWGLWDEDHGMIQQLSKSDVQRVNRWGIIPLTADEGLALLDAAARTTEPSLLTAHVDAAALRARAEGVPHILRGLVRVPARRVASSAPTTDAPALAAQLAAAPESERATIVLDLVRSHVAAVLGHDSPHAIESEGAFREMGFDSLAAVELRNRLQTATGLRVPATVVFDYPRPRVLADFLLTEALGSEVTVAAPTLPVARGDGDDDPIAIIGIACRYPGGVASPEDLWRLVSDGVDAITPNPPKDRGWNLDRIYDPELSRPETTYVLEGGFLYDAAEFDPVFFGIAPREAYSLDPQFRQLLEVSWEALERSGINPDTLKGSQTGVYAGLMHHDYVTSAIQGSVISGRVSYTLGLEGPSAVVDTACSSSLVGLHLATQALRGGECSLALAGGVSVMATPDMFTEFSRQGALSRDGRCKAFSGAANGTSWGEGVGVLVLERLSEARRNGHEVLAVIRGSAVNQDGASNGFTSPNGPSQQRVIRAALASAGLAPADIDMVEGHGTGTALGDPIEAQALLATYGQDRPENGEPLWLGSLKSNIGHAQASAGVGSIIKMVMAMRHGVMPKTLHVDEPSPHVDWSAGAVELLAEAREWERNGRPRRAGISSFGLSGTNAHVIVEEAPEVEAPAETGAGAGSGLVAVPWVVSAKSVEALRAQAGRLVSFVRERP</sequence>
<dbReference type="Pfam" id="PF00550">
    <property type="entry name" value="PP-binding"/>
    <property type="match status" value="1"/>
</dbReference>
<keyword evidence="5" id="KW-0012">Acyltransferase</keyword>
<dbReference type="GO" id="GO:0004315">
    <property type="term" value="F:3-oxoacyl-[acyl-carrier-protein] synthase activity"/>
    <property type="evidence" value="ECO:0007669"/>
    <property type="project" value="InterPro"/>
</dbReference>
<dbReference type="InterPro" id="IPR013968">
    <property type="entry name" value="PKS_KR"/>
</dbReference>
<evidence type="ECO:0000259" key="6">
    <source>
        <dbReference type="PROSITE" id="PS50075"/>
    </source>
</evidence>
<dbReference type="Gene3D" id="3.30.70.3290">
    <property type="match status" value="1"/>
</dbReference>
<dbReference type="Gene3D" id="3.40.50.720">
    <property type="entry name" value="NAD(P)-binding Rossmann-like Domain"/>
    <property type="match status" value="1"/>
</dbReference>
<proteinExistence type="predicted"/>
<dbReference type="PROSITE" id="PS52004">
    <property type="entry name" value="KS3_2"/>
    <property type="match status" value="1"/>
</dbReference>
<feature type="non-terminal residue" evidence="8">
    <location>
        <position position="1"/>
    </location>
</feature>
<protein>
    <submittedName>
        <fullName evidence="8">KR domain-containing protein</fullName>
    </submittedName>
</protein>
<dbReference type="Gene3D" id="3.40.47.10">
    <property type="match status" value="1"/>
</dbReference>
<organism evidence="8 9">
    <name type="scientific">Streptomyces zhaozhouensis</name>
    <dbReference type="NCBI Taxonomy" id="1300267"/>
    <lineage>
        <taxon>Bacteria</taxon>
        <taxon>Bacillati</taxon>
        <taxon>Actinomycetota</taxon>
        <taxon>Actinomycetes</taxon>
        <taxon>Kitasatosporales</taxon>
        <taxon>Streptomycetaceae</taxon>
        <taxon>Streptomyces</taxon>
    </lineage>
</organism>
<accession>A0A286EB17</accession>
<dbReference type="AlphaFoldDB" id="A0A286EB17"/>
<evidence type="ECO:0000256" key="3">
    <source>
        <dbReference type="ARBA" id="ARBA00022679"/>
    </source>
</evidence>
<dbReference type="InterPro" id="IPR020841">
    <property type="entry name" value="PKS_Beta-ketoAc_synthase_dom"/>
</dbReference>
<dbReference type="GO" id="GO:0006633">
    <property type="term" value="P:fatty acid biosynthetic process"/>
    <property type="evidence" value="ECO:0007669"/>
    <property type="project" value="InterPro"/>
</dbReference>
<dbReference type="SUPFAM" id="SSF53901">
    <property type="entry name" value="Thiolase-like"/>
    <property type="match status" value="1"/>
</dbReference>
<keyword evidence="3" id="KW-0808">Transferase</keyword>
<name>A0A286EB17_9ACTN</name>
<dbReference type="SMART" id="SM00825">
    <property type="entry name" value="PKS_KS"/>
    <property type="match status" value="1"/>
</dbReference>
<dbReference type="Pfam" id="PF08659">
    <property type="entry name" value="KR"/>
    <property type="match status" value="1"/>
</dbReference>
<dbReference type="FunFam" id="1.10.1200.10:FF:000007">
    <property type="entry name" value="Probable polyketide synthase pks17"/>
    <property type="match status" value="1"/>
</dbReference>
<evidence type="ECO:0000256" key="4">
    <source>
        <dbReference type="ARBA" id="ARBA00023268"/>
    </source>
</evidence>
<dbReference type="FunFam" id="3.40.47.10:FF:000019">
    <property type="entry name" value="Polyketide synthase type I"/>
    <property type="match status" value="1"/>
</dbReference>
<dbReference type="Proteomes" id="UP000219072">
    <property type="component" value="Unassembled WGS sequence"/>
</dbReference>
<evidence type="ECO:0000256" key="5">
    <source>
        <dbReference type="ARBA" id="ARBA00023315"/>
    </source>
</evidence>
<dbReference type="PANTHER" id="PTHR43775:SF51">
    <property type="entry name" value="INACTIVE PHENOLPHTHIOCEROL SYNTHESIS POLYKETIDE SYNTHASE TYPE I PKS1-RELATED"/>
    <property type="match status" value="1"/>
</dbReference>
<dbReference type="Pfam" id="PF02801">
    <property type="entry name" value="Ketoacyl-synt_C"/>
    <property type="match status" value="1"/>
</dbReference>
<dbReference type="InterPro" id="IPR050091">
    <property type="entry name" value="PKS_NRPS_Biosynth_Enz"/>
</dbReference>
<dbReference type="Pfam" id="PF16197">
    <property type="entry name" value="KAsynt_C_assoc"/>
    <property type="match status" value="1"/>
</dbReference>
<dbReference type="Pfam" id="PF00109">
    <property type="entry name" value="ketoacyl-synt"/>
    <property type="match status" value="1"/>
</dbReference>
<dbReference type="InterPro" id="IPR014031">
    <property type="entry name" value="Ketoacyl_synth_C"/>
</dbReference>
<dbReference type="InterPro" id="IPR016039">
    <property type="entry name" value="Thiolase-like"/>
</dbReference>
<dbReference type="OrthoDB" id="9778690at2"/>
<dbReference type="PROSITE" id="PS00012">
    <property type="entry name" value="PHOSPHOPANTETHEINE"/>
    <property type="match status" value="1"/>
</dbReference>
<evidence type="ECO:0000313" key="9">
    <source>
        <dbReference type="Proteomes" id="UP000219072"/>
    </source>
</evidence>
<keyword evidence="9" id="KW-1185">Reference proteome</keyword>
<dbReference type="GO" id="GO:0004312">
    <property type="term" value="F:fatty acid synthase activity"/>
    <property type="evidence" value="ECO:0007669"/>
    <property type="project" value="TreeGrafter"/>
</dbReference>
<dbReference type="GO" id="GO:0031177">
    <property type="term" value="F:phosphopantetheine binding"/>
    <property type="evidence" value="ECO:0007669"/>
    <property type="project" value="InterPro"/>
</dbReference>
<dbReference type="InterPro" id="IPR014030">
    <property type="entry name" value="Ketoacyl_synth_N"/>
</dbReference>
<dbReference type="InterPro" id="IPR009081">
    <property type="entry name" value="PP-bd_ACP"/>
</dbReference>
<dbReference type="CDD" id="cd00833">
    <property type="entry name" value="PKS"/>
    <property type="match status" value="1"/>
</dbReference>
<dbReference type="PROSITE" id="PS50075">
    <property type="entry name" value="CARRIER"/>
    <property type="match status" value="1"/>
</dbReference>
<feature type="domain" description="Carrier" evidence="6">
    <location>
        <begin position="138"/>
        <end position="213"/>
    </location>
</feature>
<dbReference type="PROSITE" id="PS00606">
    <property type="entry name" value="KS3_1"/>
    <property type="match status" value="1"/>
</dbReference>
<feature type="domain" description="Ketosynthase family 3 (KS3)" evidence="7">
    <location>
        <begin position="234"/>
        <end position="648"/>
    </location>
</feature>
<evidence type="ECO:0000313" key="8">
    <source>
        <dbReference type="EMBL" id="SOD68117.1"/>
    </source>
</evidence>
<dbReference type="InterPro" id="IPR032821">
    <property type="entry name" value="PKS_assoc"/>
</dbReference>
<dbReference type="Gene3D" id="1.10.1200.10">
    <property type="entry name" value="ACP-like"/>
    <property type="match status" value="1"/>
</dbReference>
<dbReference type="GO" id="GO:0033068">
    <property type="term" value="P:macrolide biosynthetic process"/>
    <property type="evidence" value="ECO:0007669"/>
    <property type="project" value="UniProtKB-ARBA"/>
</dbReference>
<reference evidence="8 9" key="1">
    <citation type="submission" date="2017-09" db="EMBL/GenBank/DDBJ databases">
        <authorList>
            <person name="Ehlers B."/>
            <person name="Leendertz F.H."/>
        </authorList>
    </citation>
    <scope>NUCLEOTIDE SEQUENCE [LARGE SCALE GENOMIC DNA]</scope>
    <source>
        <strain evidence="8 9">CGMCC 4.7095</strain>
    </source>
</reference>
<evidence type="ECO:0000259" key="7">
    <source>
        <dbReference type="PROSITE" id="PS52004"/>
    </source>
</evidence>
<dbReference type="RefSeq" id="WP_141514716.1">
    <property type="nucleotide sequence ID" value="NZ_OCNE01000058.1"/>
</dbReference>
<feature type="non-terminal residue" evidence="8">
    <location>
        <position position="696"/>
    </location>
</feature>
<dbReference type="EMBL" id="OCNE01000058">
    <property type="protein sequence ID" value="SOD68117.1"/>
    <property type="molecule type" value="Genomic_DNA"/>
</dbReference>
<dbReference type="InterPro" id="IPR018201">
    <property type="entry name" value="Ketoacyl_synth_AS"/>
</dbReference>
<dbReference type="PANTHER" id="PTHR43775">
    <property type="entry name" value="FATTY ACID SYNTHASE"/>
    <property type="match status" value="1"/>
</dbReference>
<gene>
    <name evidence="8" type="ORF">SAMN06297387_1581</name>
</gene>
<keyword evidence="1" id="KW-0596">Phosphopantetheine</keyword>